<reference evidence="2" key="1">
    <citation type="submission" date="2015-07" db="EMBL/GenBank/DDBJ databases">
        <title>Adaptation to a free-living lifestyle via gene acquisitions in the diplomonad Trepomonas sp. PC1.</title>
        <authorList>
            <person name="Xu F."/>
            <person name="Jerlstrom-Hultqvist J."/>
            <person name="Kolisko M."/>
            <person name="Simpson A.G.B."/>
            <person name="Roger A.J."/>
            <person name="Svard S.G."/>
            <person name="Andersson J.O."/>
        </authorList>
    </citation>
    <scope>NUCLEOTIDE SEQUENCE</scope>
    <source>
        <strain evidence="2">PC1</strain>
    </source>
</reference>
<dbReference type="EMBL" id="GDID01007813">
    <property type="protein sequence ID" value="JAP88793.1"/>
    <property type="molecule type" value="Transcribed_RNA"/>
</dbReference>
<sequence>PQKQPLQLRLKHKISLISIQSNQSKTISVRDAQTQTEICAQTLCMPQTQLPPRKCRKPLFPASTSDFAVQTAFAQIKRVFRPSDRIFSQFNADFRERTEKEIAKPRIGKEPKKIQTRPLYKFQRAFCNVRLQNYNFMQNKDEKLQTLEFNKHLNLEQNQATNLEKELKTESESVFDENPQNKSGKPTQIQNNEQNQSKNEQTEKESDFDEESEIPQTRSFCKSESEFDSDSRENDLQSENSEKSEHFEEIEEENALLKVEKFTFETQTQQEIQTNHAKNEQNIEKAREVEIEVERSENIIEEEGCQNTHYLNYKDGDVEEEQD</sequence>
<feature type="compositionally biased region" description="Basic and acidic residues" evidence="1">
    <location>
        <begin position="221"/>
        <end position="247"/>
    </location>
</feature>
<evidence type="ECO:0000313" key="2">
    <source>
        <dbReference type="EMBL" id="JAP88793.1"/>
    </source>
</evidence>
<feature type="region of interest" description="Disordered" evidence="1">
    <location>
        <begin position="166"/>
        <end position="254"/>
    </location>
</feature>
<name>A0A146JW48_9EUKA</name>
<feature type="compositionally biased region" description="Polar residues" evidence="1">
    <location>
        <begin position="178"/>
        <end position="189"/>
    </location>
</feature>
<proteinExistence type="predicted"/>
<organism evidence="2">
    <name type="scientific">Trepomonas sp. PC1</name>
    <dbReference type="NCBI Taxonomy" id="1076344"/>
    <lineage>
        <taxon>Eukaryota</taxon>
        <taxon>Metamonada</taxon>
        <taxon>Diplomonadida</taxon>
        <taxon>Hexamitidae</taxon>
        <taxon>Hexamitinae</taxon>
        <taxon>Trepomonas</taxon>
    </lineage>
</organism>
<accession>A0A146JW48</accession>
<dbReference type="AlphaFoldDB" id="A0A146JW48"/>
<protein>
    <submittedName>
        <fullName evidence="2">Uncharacterized protein</fullName>
    </submittedName>
</protein>
<feature type="non-terminal residue" evidence="2">
    <location>
        <position position="1"/>
    </location>
</feature>
<feature type="compositionally biased region" description="Low complexity" evidence="1">
    <location>
        <begin position="190"/>
        <end position="199"/>
    </location>
</feature>
<feature type="non-terminal residue" evidence="2">
    <location>
        <position position="323"/>
    </location>
</feature>
<evidence type="ECO:0000256" key="1">
    <source>
        <dbReference type="SAM" id="MobiDB-lite"/>
    </source>
</evidence>
<gene>
    <name evidence="2" type="ORF">TPC1_31712</name>
</gene>